<evidence type="ECO:0000313" key="3">
    <source>
        <dbReference type="Proteomes" id="UP000555828"/>
    </source>
</evidence>
<dbReference type="AlphaFoldDB" id="A0A841GM01"/>
<protein>
    <submittedName>
        <fullName evidence="2">Uncharacterized protein</fullName>
    </submittedName>
</protein>
<reference evidence="2 3" key="1">
    <citation type="submission" date="2020-08" db="EMBL/GenBank/DDBJ databases">
        <title>Genomic Encyclopedia of Type Strains, Phase IV (KMG-IV): sequencing the most valuable type-strain genomes for metagenomic binning, comparative biology and taxonomic classification.</title>
        <authorList>
            <person name="Goeker M."/>
        </authorList>
    </citation>
    <scope>NUCLEOTIDE SEQUENCE [LARGE SCALE GENOMIC DNA]</scope>
    <source>
        <strain evidence="2 3">DSM 13481</strain>
    </source>
</reference>
<gene>
    <name evidence="2" type="ORF">HNP65_000606</name>
</gene>
<evidence type="ECO:0000256" key="1">
    <source>
        <dbReference type="SAM" id="MobiDB-lite"/>
    </source>
</evidence>
<feature type="region of interest" description="Disordered" evidence="1">
    <location>
        <begin position="1"/>
        <end position="28"/>
    </location>
</feature>
<keyword evidence="3" id="KW-1185">Reference proteome</keyword>
<sequence>MRNFFEEQKKNTEKFLNEQGKSREEIEKRRDAQIEDMKRMISMFTKTVSGTKTRGMTGEFLLKEALKESIKVGLIKTNLRTESGEVEFA</sequence>
<evidence type="ECO:0000313" key="2">
    <source>
        <dbReference type="EMBL" id="MBB6062184.1"/>
    </source>
</evidence>
<accession>A0A841GM01</accession>
<dbReference type="RefSeq" id="WP_221236825.1">
    <property type="nucleotide sequence ID" value="NZ_JACHEX010000001.1"/>
</dbReference>
<name>A0A841GM01_9BACT</name>
<dbReference type="EMBL" id="JACHEX010000001">
    <property type="protein sequence ID" value="MBB6062184.1"/>
    <property type="molecule type" value="Genomic_DNA"/>
</dbReference>
<dbReference type="Proteomes" id="UP000555828">
    <property type="component" value="Unassembled WGS sequence"/>
</dbReference>
<proteinExistence type="predicted"/>
<comment type="caution">
    <text evidence="2">The sequence shown here is derived from an EMBL/GenBank/DDBJ whole genome shotgun (WGS) entry which is preliminary data.</text>
</comment>
<organism evidence="2 3">
    <name type="scientific">Thermosipho japonicus</name>
    <dbReference type="NCBI Taxonomy" id="90323"/>
    <lineage>
        <taxon>Bacteria</taxon>
        <taxon>Thermotogati</taxon>
        <taxon>Thermotogota</taxon>
        <taxon>Thermotogae</taxon>
        <taxon>Thermotogales</taxon>
        <taxon>Fervidobacteriaceae</taxon>
        <taxon>Thermosipho</taxon>
    </lineage>
</organism>